<keyword evidence="5" id="KW-0732">Signal</keyword>
<keyword evidence="4 10" id="KW-0645">Protease</keyword>
<dbReference type="SUPFAM" id="SSF50494">
    <property type="entry name" value="Trypsin-like serine proteases"/>
    <property type="match status" value="1"/>
</dbReference>
<reference evidence="12" key="1">
    <citation type="submission" date="2020-11" db="EMBL/GenBank/DDBJ databases">
        <authorList>
            <person name="Whitehead M."/>
        </authorList>
    </citation>
    <scope>NUCLEOTIDE SEQUENCE</scope>
    <source>
        <strain evidence="12">EGII</strain>
    </source>
</reference>
<comment type="subcellular location">
    <subcellularLocation>
        <location evidence="1">Secreted</location>
    </subcellularLocation>
</comment>
<dbReference type="PROSITE" id="PS00135">
    <property type="entry name" value="TRYPSIN_SER"/>
    <property type="match status" value="1"/>
</dbReference>
<dbReference type="GO" id="GO:0004252">
    <property type="term" value="F:serine-type endopeptidase activity"/>
    <property type="evidence" value="ECO:0007669"/>
    <property type="project" value="InterPro"/>
</dbReference>
<evidence type="ECO:0000256" key="4">
    <source>
        <dbReference type="ARBA" id="ARBA00022670"/>
    </source>
</evidence>
<dbReference type="InterPro" id="IPR018114">
    <property type="entry name" value="TRYPSIN_HIS"/>
</dbReference>
<proteinExistence type="inferred from homology"/>
<evidence type="ECO:0000259" key="11">
    <source>
        <dbReference type="PROSITE" id="PS50240"/>
    </source>
</evidence>
<dbReference type="SMART" id="SM00020">
    <property type="entry name" value="Tryp_SPc"/>
    <property type="match status" value="1"/>
</dbReference>
<dbReference type="InterPro" id="IPR050430">
    <property type="entry name" value="Peptidase_S1"/>
</dbReference>
<protein>
    <submittedName>
        <fullName evidence="12">(Mediterranean fruit fly) hypothetical protein</fullName>
    </submittedName>
</protein>
<accession>A0A811VC38</accession>
<dbReference type="EMBL" id="CAJHJT010000056">
    <property type="protein sequence ID" value="CAD7012574.1"/>
    <property type="molecule type" value="Genomic_DNA"/>
</dbReference>
<evidence type="ECO:0000256" key="10">
    <source>
        <dbReference type="RuleBase" id="RU363034"/>
    </source>
</evidence>
<evidence type="ECO:0000313" key="12">
    <source>
        <dbReference type="EMBL" id="CAD7012574.1"/>
    </source>
</evidence>
<comment type="similarity">
    <text evidence="2">Belongs to the peptidase S1 family.</text>
</comment>
<gene>
    <name evidence="12" type="ORF">CCAP1982_LOCUS20659</name>
</gene>
<dbReference type="CDD" id="cd00190">
    <property type="entry name" value="Tryp_SPc"/>
    <property type="match status" value="1"/>
</dbReference>
<keyword evidence="6 10" id="KW-0378">Hydrolase</keyword>
<comment type="caution">
    <text evidence="12">The sequence shown here is derived from an EMBL/GenBank/DDBJ whole genome shotgun (WGS) entry which is preliminary data.</text>
</comment>
<dbReference type="InterPro" id="IPR043504">
    <property type="entry name" value="Peptidase_S1_PA_chymotrypsin"/>
</dbReference>
<dbReference type="Proteomes" id="UP000606786">
    <property type="component" value="Unassembled WGS sequence"/>
</dbReference>
<evidence type="ECO:0000256" key="5">
    <source>
        <dbReference type="ARBA" id="ARBA00022729"/>
    </source>
</evidence>
<dbReference type="PANTHER" id="PTHR24276">
    <property type="entry name" value="POLYSERASE-RELATED"/>
    <property type="match status" value="1"/>
</dbReference>
<keyword evidence="7 10" id="KW-0720">Serine protease</keyword>
<sequence>MGNPSVLIFLWVERYTEIRQNFAQLYAAVDRTQHIKRAEIPIAYKSANTNAKSQSDLSYQSKENIYIAMLHHPLTLKAVLLILANAVVFTKHHQPLDGRIVGGSSTSIWHHSHQISLYHNGLIICGGSIVDTENNKTNGYFVVTAAHCVEPTEPQSYFIKYGITSLVELVPIVFIDYIIQHEKYNATTANYDIALIKLKVRLQFSEKVKPITLAESTPETGSLAIVTGWGTTSEGGVLPAPILQEVTVILVDKDVCRQQYAPYDKTDQMLCAGVPEGGKDACQGDSGGPLVVDGKLTGIVSWGIGCGQPKYPGVYCNVSWFRTWVIGKVQ</sequence>
<evidence type="ECO:0000256" key="7">
    <source>
        <dbReference type="ARBA" id="ARBA00022825"/>
    </source>
</evidence>
<evidence type="ECO:0000256" key="6">
    <source>
        <dbReference type="ARBA" id="ARBA00022801"/>
    </source>
</evidence>
<dbReference type="InterPro" id="IPR009003">
    <property type="entry name" value="Peptidase_S1_PA"/>
</dbReference>
<dbReference type="Gene3D" id="2.40.10.10">
    <property type="entry name" value="Trypsin-like serine proteases"/>
    <property type="match status" value="1"/>
</dbReference>
<dbReference type="PROSITE" id="PS50240">
    <property type="entry name" value="TRYPSIN_DOM"/>
    <property type="match status" value="1"/>
</dbReference>
<feature type="domain" description="Peptidase S1" evidence="11">
    <location>
        <begin position="100"/>
        <end position="330"/>
    </location>
</feature>
<keyword evidence="9" id="KW-1015">Disulfide bond</keyword>
<evidence type="ECO:0000256" key="3">
    <source>
        <dbReference type="ARBA" id="ARBA00022525"/>
    </source>
</evidence>
<keyword evidence="3" id="KW-0964">Secreted</keyword>
<evidence type="ECO:0000256" key="9">
    <source>
        <dbReference type="ARBA" id="ARBA00023157"/>
    </source>
</evidence>
<dbReference type="Pfam" id="PF00089">
    <property type="entry name" value="Trypsin"/>
    <property type="match status" value="1"/>
</dbReference>
<dbReference type="PROSITE" id="PS00134">
    <property type="entry name" value="TRYPSIN_HIS"/>
    <property type="match status" value="1"/>
</dbReference>
<dbReference type="PRINTS" id="PR00722">
    <property type="entry name" value="CHYMOTRYPSIN"/>
</dbReference>
<evidence type="ECO:0000313" key="13">
    <source>
        <dbReference type="Proteomes" id="UP000606786"/>
    </source>
</evidence>
<dbReference type="GO" id="GO:0005576">
    <property type="term" value="C:extracellular region"/>
    <property type="evidence" value="ECO:0007669"/>
    <property type="project" value="UniProtKB-SubCell"/>
</dbReference>
<evidence type="ECO:0000256" key="2">
    <source>
        <dbReference type="ARBA" id="ARBA00007664"/>
    </source>
</evidence>
<evidence type="ECO:0000256" key="8">
    <source>
        <dbReference type="ARBA" id="ARBA00023145"/>
    </source>
</evidence>
<dbReference type="AlphaFoldDB" id="A0A811VC38"/>
<dbReference type="InterPro" id="IPR001254">
    <property type="entry name" value="Trypsin_dom"/>
</dbReference>
<dbReference type="PANTHER" id="PTHR24276:SF91">
    <property type="entry name" value="AT26814P-RELATED"/>
    <property type="match status" value="1"/>
</dbReference>
<dbReference type="InterPro" id="IPR001314">
    <property type="entry name" value="Peptidase_S1A"/>
</dbReference>
<dbReference type="OrthoDB" id="10059102at2759"/>
<organism evidence="12 13">
    <name type="scientific">Ceratitis capitata</name>
    <name type="common">Mediterranean fruit fly</name>
    <name type="synonym">Tephritis capitata</name>
    <dbReference type="NCBI Taxonomy" id="7213"/>
    <lineage>
        <taxon>Eukaryota</taxon>
        <taxon>Metazoa</taxon>
        <taxon>Ecdysozoa</taxon>
        <taxon>Arthropoda</taxon>
        <taxon>Hexapoda</taxon>
        <taxon>Insecta</taxon>
        <taxon>Pterygota</taxon>
        <taxon>Neoptera</taxon>
        <taxon>Endopterygota</taxon>
        <taxon>Diptera</taxon>
        <taxon>Brachycera</taxon>
        <taxon>Muscomorpha</taxon>
        <taxon>Tephritoidea</taxon>
        <taxon>Tephritidae</taxon>
        <taxon>Ceratitis</taxon>
        <taxon>Ceratitis</taxon>
    </lineage>
</organism>
<keyword evidence="8" id="KW-0865">Zymogen</keyword>
<keyword evidence="13" id="KW-1185">Reference proteome</keyword>
<dbReference type="InterPro" id="IPR033116">
    <property type="entry name" value="TRYPSIN_SER"/>
</dbReference>
<dbReference type="GO" id="GO:0006508">
    <property type="term" value="P:proteolysis"/>
    <property type="evidence" value="ECO:0007669"/>
    <property type="project" value="UniProtKB-KW"/>
</dbReference>
<name>A0A811VC38_CERCA</name>
<evidence type="ECO:0000256" key="1">
    <source>
        <dbReference type="ARBA" id="ARBA00004613"/>
    </source>
</evidence>
<dbReference type="FunFam" id="2.40.10.10:FF:000077">
    <property type="entry name" value="Predicted protein"/>
    <property type="match status" value="1"/>
</dbReference>